<evidence type="ECO:0000259" key="22">
    <source>
        <dbReference type="PROSITE" id="PS51918"/>
    </source>
</evidence>
<dbReference type="PANTHER" id="PTHR22960:SF0">
    <property type="entry name" value="MOLYBDENUM COFACTOR BIOSYNTHESIS PROTEIN 1"/>
    <property type="match status" value="1"/>
</dbReference>
<feature type="domain" description="Radical SAM core" evidence="22">
    <location>
        <begin position="83"/>
        <end position="304"/>
    </location>
</feature>
<keyword evidence="24" id="KW-1185">Reference proteome</keyword>
<keyword evidence="17" id="KW-0456">Lyase</keyword>
<dbReference type="InterPro" id="IPR010505">
    <property type="entry name" value="MoaA_twitch"/>
</dbReference>
<dbReference type="EMBL" id="JRES01001641">
    <property type="protein sequence ID" value="KNC21297.1"/>
    <property type="molecule type" value="Genomic_DNA"/>
</dbReference>
<dbReference type="GO" id="GO:0061798">
    <property type="term" value="F:GTP 3',8'-cyclase activity"/>
    <property type="evidence" value="ECO:0007669"/>
    <property type="project" value="UniProtKB-EC"/>
</dbReference>
<dbReference type="SMART" id="SM00729">
    <property type="entry name" value="Elp3"/>
    <property type="match status" value="1"/>
</dbReference>
<evidence type="ECO:0000256" key="16">
    <source>
        <dbReference type="ARBA" id="ARBA00023150"/>
    </source>
</evidence>
<dbReference type="Pfam" id="PF01967">
    <property type="entry name" value="MoaC"/>
    <property type="match status" value="1"/>
</dbReference>
<dbReference type="NCBIfam" id="NF006870">
    <property type="entry name" value="PRK09364.1"/>
    <property type="match status" value="1"/>
</dbReference>
<evidence type="ECO:0000256" key="14">
    <source>
        <dbReference type="ARBA" id="ARBA00023014"/>
    </source>
</evidence>
<evidence type="ECO:0000256" key="9">
    <source>
        <dbReference type="ARBA" id="ARBA00022485"/>
    </source>
</evidence>
<dbReference type="CDD" id="cd01335">
    <property type="entry name" value="Radical_SAM"/>
    <property type="match status" value="1"/>
</dbReference>
<dbReference type="InterPro" id="IPR000385">
    <property type="entry name" value="MoaA_NifB_PqqE_Fe-S-bd_CS"/>
</dbReference>
<evidence type="ECO:0000313" key="24">
    <source>
        <dbReference type="Proteomes" id="UP000037069"/>
    </source>
</evidence>
<evidence type="ECO:0000256" key="11">
    <source>
        <dbReference type="ARBA" id="ARBA00022723"/>
    </source>
</evidence>
<evidence type="ECO:0000256" key="12">
    <source>
        <dbReference type="ARBA" id="ARBA00022741"/>
    </source>
</evidence>
<evidence type="ECO:0000256" key="3">
    <source>
        <dbReference type="ARBA" id="ARBA00005046"/>
    </source>
</evidence>
<dbReference type="UniPathway" id="UPA00344"/>
<comment type="catalytic activity">
    <reaction evidence="1">
        <text>(8S)-3',8-cyclo-7,8-dihydroguanosine 5'-triphosphate = cyclic pyranopterin phosphate + diphosphate</text>
        <dbReference type="Rhea" id="RHEA:49580"/>
        <dbReference type="ChEBI" id="CHEBI:33019"/>
        <dbReference type="ChEBI" id="CHEBI:59648"/>
        <dbReference type="ChEBI" id="CHEBI:131766"/>
        <dbReference type="EC" id="4.6.1.17"/>
    </reaction>
</comment>
<dbReference type="HAMAP" id="MF_01225_B">
    <property type="entry name" value="MoaA_B"/>
    <property type="match status" value="1"/>
</dbReference>
<evidence type="ECO:0000256" key="7">
    <source>
        <dbReference type="ARBA" id="ARBA00012575"/>
    </source>
</evidence>
<evidence type="ECO:0000256" key="5">
    <source>
        <dbReference type="ARBA" id="ARBA00009862"/>
    </source>
</evidence>
<evidence type="ECO:0000256" key="2">
    <source>
        <dbReference type="ARBA" id="ARBA00001966"/>
    </source>
</evidence>
<dbReference type="SFLD" id="SFLDG01067">
    <property type="entry name" value="SPASM/twitch_domain_containing"/>
    <property type="match status" value="1"/>
</dbReference>
<dbReference type="EC" id="4.1.99.22" evidence="6"/>
<dbReference type="InterPro" id="IPR002820">
    <property type="entry name" value="Mopterin_CF_biosynth-C_dom"/>
</dbReference>
<name>A0A0L0BMR1_LUCCU</name>
<feature type="region of interest" description="Disordered" evidence="21">
    <location>
        <begin position="49"/>
        <end position="72"/>
    </location>
</feature>
<dbReference type="SFLD" id="SFLDG01386">
    <property type="entry name" value="main_SPASM_domain-containing"/>
    <property type="match status" value="1"/>
</dbReference>
<proteinExistence type="inferred from homology"/>
<evidence type="ECO:0000313" key="23">
    <source>
        <dbReference type="EMBL" id="KNC21297.1"/>
    </source>
</evidence>
<comment type="caution">
    <text evidence="23">The sequence shown here is derived from an EMBL/GenBank/DDBJ whole genome shotgun (WGS) entry which is preliminary data.</text>
</comment>
<dbReference type="InterPro" id="IPR013785">
    <property type="entry name" value="Aldolase_TIM"/>
</dbReference>
<gene>
    <name evidence="23" type="ORF">FF38_08384</name>
</gene>
<keyword evidence="14" id="KW-0411">Iron-sulfur</keyword>
<dbReference type="SFLD" id="SFLDS00029">
    <property type="entry name" value="Radical_SAM"/>
    <property type="match status" value="1"/>
</dbReference>
<dbReference type="InterPro" id="IPR050105">
    <property type="entry name" value="MoCo_biosynth_MoaA/MoaC"/>
</dbReference>
<dbReference type="STRING" id="7375.A0A0L0BMR1"/>
<keyword evidence="10" id="KW-0949">S-adenosyl-L-methionine</keyword>
<dbReference type="CDD" id="cd21117">
    <property type="entry name" value="Twitch_MoaA"/>
    <property type="match status" value="1"/>
</dbReference>
<keyword evidence="12" id="KW-0547">Nucleotide-binding</keyword>
<dbReference type="GO" id="GO:0006777">
    <property type="term" value="P:Mo-molybdopterin cofactor biosynthetic process"/>
    <property type="evidence" value="ECO:0007669"/>
    <property type="project" value="UniProtKB-KW"/>
</dbReference>
<evidence type="ECO:0000256" key="10">
    <source>
        <dbReference type="ARBA" id="ARBA00022691"/>
    </source>
</evidence>
<keyword evidence="13" id="KW-0408">Iron</keyword>
<dbReference type="GO" id="GO:0005525">
    <property type="term" value="F:GTP binding"/>
    <property type="evidence" value="ECO:0007669"/>
    <property type="project" value="UniProtKB-KW"/>
</dbReference>
<dbReference type="OrthoDB" id="429626at2759"/>
<evidence type="ECO:0000256" key="17">
    <source>
        <dbReference type="ARBA" id="ARBA00023239"/>
    </source>
</evidence>
<evidence type="ECO:0000256" key="4">
    <source>
        <dbReference type="ARBA" id="ARBA00008484"/>
    </source>
</evidence>
<evidence type="ECO:0000256" key="1">
    <source>
        <dbReference type="ARBA" id="ARBA00001637"/>
    </source>
</evidence>
<dbReference type="InterPro" id="IPR047594">
    <property type="entry name" value="MoaC_bact/euk"/>
</dbReference>
<keyword evidence="9" id="KW-0004">4Fe-4S</keyword>
<evidence type="ECO:0000256" key="21">
    <source>
        <dbReference type="SAM" id="MobiDB-lite"/>
    </source>
</evidence>
<dbReference type="NCBIfam" id="NF001199">
    <property type="entry name" value="PRK00164.2-1"/>
    <property type="match status" value="1"/>
</dbReference>
<keyword evidence="16" id="KW-0501">Molybdenum cofactor biosynthesis</keyword>
<dbReference type="GO" id="GO:0061799">
    <property type="term" value="F:cyclic pyranopterin monophosphate synthase activity"/>
    <property type="evidence" value="ECO:0007669"/>
    <property type="project" value="UniProtKB-EC"/>
</dbReference>
<dbReference type="Gene3D" id="3.20.20.70">
    <property type="entry name" value="Aldolase class I"/>
    <property type="match status" value="1"/>
</dbReference>
<evidence type="ECO:0000256" key="20">
    <source>
        <dbReference type="ARBA" id="ARBA00063038"/>
    </source>
</evidence>
<sequence length="606" mass="67865">MSSFLQRGLKIKTADICNKLPTSSSLFSLTTSGSYFFSTKSTLKLQPVHKPTTTTQQEHDHAKTNVPSPITPNLLKNSTLTDRFGRYHTYLRISLTERCNLRCKYCMPAEGVPLQQKNNLLTTEEIYYLARLFVEQGVRKIRLTGGEPTVRKDIVEIIGKLKQIPNLENVGITTNALVLTRLLVSMQKAGLDAINISLDTLKPKRFEEITRRRGWERVIAGIDLAIQLGYKPKINCVLMRNFNEDEICDFVEFTRDRNVDIRFIEYMPFMGNKWQTDKLLSYQDTLKIIRDKWPEFEALENGPNDTSKAYKVPGYQGQVGFITSMTEHFCGSCNRLRLTADGNLKVCLFGNKEISLRDAIRSQCSEDDLVALISAAVKRKKKQHAGMLNLSQMENRPMILIAISINSHHHHLKMVNKITPLSSSLTNTMLLANTFNSNQHRVVVLPTHNYCTDRKNLTHVDAATGKASMVDVSEKPVTTRNAQAMAQIYVGPAVAQLIHSNNLKKGDVLSVAQLAGILGAKRTSDLIPLCHNITITSVKVNAKLDLENHMVILDATVRCCGQTGVEMEALTAVSVAALTVYDMCKAITHDMIIKEIKLMSKSGGQR</sequence>
<protein>
    <recommendedName>
        <fullName evidence="8">Molybdenum cofactor biosynthesis protein 1</fullName>
        <ecNumber evidence="6">4.1.99.22</ecNumber>
        <ecNumber evidence="7">4.6.1.17</ecNumber>
    </recommendedName>
</protein>
<dbReference type="Pfam" id="PF06463">
    <property type="entry name" value="Mob_synth_C"/>
    <property type="match status" value="1"/>
</dbReference>
<dbReference type="Gene3D" id="3.30.70.640">
    <property type="entry name" value="Molybdopterin cofactor biosynthesis C (MoaC) domain"/>
    <property type="match status" value="1"/>
</dbReference>
<dbReference type="SFLD" id="SFLDG01383">
    <property type="entry name" value="cyclic_pyranopterin_phosphate"/>
    <property type="match status" value="1"/>
</dbReference>
<keyword evidence="15" id="KW-0342">GTP-binding</keyword>
<organism evidence="23 24">
    <name type="scientific">Lucilia cuprina</name>
    <name type="common">Green bottle fly</name>
    <name type="synonym">Australian sheep blowfly</name>
    <dbReference type="NCBI Taxonomy" id="7375"/>
    <lineage>
        <taxon>Eukaryota</taxon>
        <taxon>Metazoa</taxon>
        <taxon>Ecdysozoa</taxon>
        <taxon>Arthropoda</taxon>
        <taxon>Hexapoda</taxon>
        <taxon>Insecta</taxon>
        <taxon>Pterygota</taxon>
        <taxon>Neoptera</taxon>
        <taxon>Endopterygota</taxon>
        <taxon>Diptera</taxon>
        <taxon>Brachycera</taxon>
        <taxon>Muscomorpha</taxon>
        <taxon>Oestroidea</taxon>
        <taxon>Calliphoridae</taxon>
        <taxon>Luciliinae</taxon>
        <taxon>Lucilia</taxon>
    </lineage>
</organism>
<dbReference type="OMA" id="QTVHMTS"/>
<dbReference type="Pfam" id="PF04055">
    <property type="entry name" value="Radical_SAM"/>
    <property type="match status" value="1"/>
</dbReference>
<evidence type="ECO:0000256" key="15">
    <source>
        <dbReference type="ARBA" id="ARBA00023134"/>
    </source>
</evidence>
<dbReference type="Proteomes" id="UP000037069">
    <property type="component" value="Unassembled WGS sequence"/>
</dbReference>
<dbReference type="InterPro" id="IPR013483">
    <property type="entry name" value="MoaA"/>
</dbReference>
<evidence type="ECO:0000256" key="6">
    <source>
        <dbReference type="ARBA" id="ARBA00012167"/>
    </source>
</evidence>
<evidence type="ECO:0000256" key="19">
    <source>
        <dbReference type="ARBA" id="ARBA00054222"/>
    </source>
</evidence>
<dbReference type="NCBIfam" id="TIGR02666">
    <property type="entry name" value="moaA"/>
    <property type="match status" value="1"/>
</dbReference>
<dbReference type="FunFam" id="3.20.20.70:FF:000117">
    <property type="entry name" value="molybdenum cofactor biosynthesis protein 1"/>
    <property type="match status" value="1"/>
</dbReference>
<comment type="similarity">
    <text evidence="5">In the N-terminal section; belongs to the radical SAM superfamily. MoaA family.</text>
</comment>
<accession>A0A0L0BMR1</accession>
<comment type="function">
    <text evidence="19">Isoform MOCS1A and isoform MOCS1B probably form a complex that catalyzes the conversion of 5'-GTP to cyclic pyranopterin monophosphate (cPMP). MOCS1A catalyzes the cyclization of GTP to (8S)-3',8-cyclo-7,8-dihydroguanosine 5'-triphosphate and MOCS1B catalyzes the subsequent conversion of (8S)-3',8-cyclo-7,8-dihydroguanosine 5'-triphosphate to cPMP.</text>
</comment>
<dbReference type="InterPro" id="IPR023045">
    <property type="entry name" value="MoaC"/>
</dbReference>
<dbReference type="InterPro" id="IPR058240">
    <property type="entry name" value="rSAM_sf"/>
</dbReference>
<dbReference type="InterPro" id="IPR040064">
    <property type="entry name" value="MoaA-like"/>
</dbReference>
<evidence type="ECO:0000256" key="18">
    <source>
        <dbReference type="ARBA" id="ARBA00048697"/>
    </source>
</evidence>
<dbReference type="GO" id="GO:0051539">
    <property type="term" value="F:4 iron, 4 sulfur cluster binding"/>
    <property type="evidence" value="ECO:0007669"/>
    <property type="project" value="UniProtKB-KW"/>
</dbReference>
<dbReference type="InterPro" id="IPR006638">
    <property type="entry name" value="Elp3/MiaA/NifB-like_rSAM"/>
</dbReference>
<dbReference type="PROSITE" id="PS51918">
    <property type="entry name" value="RADICAL_SAM"/>
    <property type="match status" value="1"/>
</dbReference>
<evidence type="ECO:0000256" key="8">
    <source>
        <dbReference type="ARBA" id="ARBA00015273"/>
    </source>
</evidence>
<dbReference type="GO" id="GO:0046872">
    <property type="term" value="F:metal ion binding"/>
    <property type="evidence" value="ECO:0007669"/>
    <property type="project" value="UniProtKB-KW"/>
</dbReference>
<dbReference type="EC" id="4.6.1.17" evidence="7"/>
<dbReference type="InterPro" id="IPR036522">
    <property type="entry name" value="MoaC_sf"/>
</dbReference>
<comment type="cofactor">
    <cofactor evidence="2">
        <name>[4Fe-4S] cluster</name>
        <dbReference type="ChEBI" id="CHEBI:49883"/>
    </cofactor>
</comment>
<feature type="non-terminal residue" evidence="23">
    <location>
        <position position="606"/>
    </location>
</feature>
<comment type="catalytic activity">
    <reaction evidence="18">
        <text>GTP + AH2 + S-adenosyl-L-methionine = (8S)-3',8-cyclo-7,8-dihydroguanosine 5'-triphosphate + 5'-deoxyadenosine + L-methionine + A + H(+)</text>
        <dbReference type="Rhea" id="RHEA:49576"/>
        <dbReference type="ChEBI" id="CHEBI:13193"/>
        <dbReference type="ChEBI" id="CHEBI:15378"/>
        <dbReference type="ChEBI" id="CHEBI:17319"/>
        <dbReference type="ChEBI" id="CHEBI:17499"/>
        <dbReference type="ChEBI" id="CHEBI:37565"/>
        <dbReference type="ChEBI" id="CHEBI:57844"/>
        <dbReference type="ChEBI" id="CHEBI:59789"/>
        <dbReference type="ChEBI" id="CHEBI:131766"/>
        <dbReference type="EC" id="4.1.99.22"/>
    </reaction>
</comment>
<dbReference type="CDD" id="cd01420">
    <property type="entry name" value="MoaC_PE"/>
    <property type="match status" value="1"/>
</dbReference>
<evidence type="ECO:0000256" key="13">
    <source>
        <dbReference type="ARBA" id="ARBA00023004"/>
    </source>
</evidence>
<reference evidence="23 24" key="1">
    <citation type="journal article" date="2015" name="Nat. Commun.">
        <title>Lucilia cuprina genome unlocks parasitic fly biology to underpin future interventions.</title>
        <authorList>
            <person name="Anstead C.A."/>
            <person name="Korhonen P.K."/>
            <person name="Young N.D."/>
            <person name="Hall R.S."/>
            <person name="Jex A.R."/>
            <person name="Murali S.C."/>
            <person name="Hughes D.S."/>
            <person name="Lee S.F."/>
            <person name="Perry T."/>
            <person name="Stroehlein A.J."/>
            <person name="Ansell B.R."/>
            <person name="Breugelmans B."/>
            <person name="Hofmann A."/>
            <person name="Qu J."/>
            <person name="Dugan S."/>
            <person name="Lee S.L."/>
            <person name="Chao H."/>
            <person name="Dinh H."/>
            <person name="Han Y."/>
            <person name="Doddapaneni H.V."/>
            <person name="Worley K.C."/>
            <person name="Muzny D.M."/>
            <person name="Ioannidis P."/>
            <person name="Waterhouse R.M."/>
            <person name="Zdobnov E.M."/>
            <person name="James P.J."/>
            <person name="Bagnall N.H."/>
            <person name="Kotze A.C."/>
            <person name="Gibbs R.A."/>
            <person name="Richards S."/>
            <person name="Batterham P."/>
            <person name="Gasser R.B."/>
        </authorList>
    </citation>
    <scope>NUCLEOTIDE SEQUENCE [LARGE SCALE GENOMIC DNA]</scope>
    <source>
        <strain evidence="23 24">LS</strain>
        <tissue evidence="23">Full body</tissue>
    </source>
</reference>
<dbReference type="PANTHER" id="PTHR22960">
    <property type="entry name" value="MOLYBDOPTERIN COFACTOR SYNTHESIS PROTEIN A"/>
    <property type="match status" value="1"/>
</dbReference>
<dbReference type="InterPro" id="IPR007197">
    <property type="entry name" value="rSAM"/>
</dbReference>
<dbReference type="NCBIfam" id="TIGR00581">
    <property type="entry name" value="moaC"/>
    <property type="match status" value="1"/>
</dbReference>
<comment type="subunit">
    <text evidence="20">Isoform MOCS1A and isoform MOCS1B probably form a heterooligomer.</text>
</comment>
<keyword evidence="11" id="KW-0479">Metal-binding</keyword>
<comment type="similarity">
    <text evidence="4">In the C-terminal section; belongs to the MoaC family.</text>
</comment>
<dbReference type="SUPFAM" id="SSF102114">
    <property type="entry name" value="Radical SAM enzymes"/>
    <property type="match status" value="1"/>
</dbReference>
<dbReference type="PROSITE" id="PS01305">
    <property type="entry name" value="MOAA_NIFB_PQQE"/>
    <property type="match status" value="1"/>
</dbReference>
<dbReference type="SUPFAM" id="SSF55040">
    <property type="entry name" value="Molybdenum cofactor biosynthesis protein C, MoaC"/>
    <property type="match status" value="1"/>
</dbReference>
<comment type="pathway">
    <text evidence="3">Cofactor biosynthesis; molybdopterin biosynthesis.</text>
</comment>
<dbReference type="AlphaFoldDB" id="A0A0L0BMR1"/>